<accession>A0A392QH92</accession>
<sequence length="51" mass="5815">TAEIETHVSAFTEVGSLGQPEERIFQKLRAAVRRASQVHKLLRIVIKPKFK</sequence>
<name>A0A392QH92_9FABA</name>
<reference evidence="1 2" key="1">
    <citation type="journal article" date="2018" name="Front. Plant Sci.">
        <title>Red Clover (Trifolium pratense) and Zigzag Clover (T. medium) - A Picture of Genomic Similarities and Differences.</title>
        <authorList>
            <person name="Dluhosova J."/>
            <person name="Istvanek J."/>
            <person name="Nedelnik J."/>
            <person name="Repkova J."/>
        </authorList>
    </citation>
    <scope>NUCLEOTIDE SEQUENCE [LARGE SCALE GENOMIC DNA]</scope>
    <source>
        <strain evidence="2">cv. 10/8</strain>
        <tissue evidence="1">Leaf</tissue>
    </source>
</reference>
<comment type="caution">
    <text evidence="1">The sequence shown here is derived from an EMBL/GenBank/DDBJ whole genome shotgun (WGS) entry which is preliminary data.</text>
</comment>
<feature type="non-terminal residue" evidence="1">
    <location>
        <position position="1"/>
    </location>
</feature>
<proteinExistence type="predicted"/>
<dbReference type="EMBL" id="LXQA010134936">
    <property type="protein sequence ID" value="MCI23244.1"/>
    <property type="molecule type" value="Genomic_DNA"/>
</dbReference>
<dbReference type="AlphaFoldDB" id="A0A392QH92"/>
<keyword evidence="2" id="KW-1185">Reference proteome</keyword>
<dbReference type="Proteomes" id="UP000265520">
    <property type="component" value="Unassembled WGS sequence"/>
</dbReference>
<evidence type="ECO:0000313" key="2">
    <source>
        <dbReference type="Proteomes" id="UP000265520"/>
    </source>
</evidence>
<organism evidence="1 2">
    <name type="scientific">Trifolium medium</name>
    <dbReference type="NCBI Taxonomy" id="97028"/>
    <lineage>
        <taxon>Eukaryota</taxon>
        <taxon>Viridiplantae</taxon>
        <taxon>Streptophyta</taxon>
        <taxon>Embryophyta</taxon>
        <taxon>Tracheophyta</taxon>
        <taxon>Spermatophyta</taxon>
        <taxon>Magnoliopsida</taxon>
        <taxon>eudicotyledons</taxon>
        <taxon>Gunneridae</taxon>
        <taxon>Pentapetalae</taxon>
        <taxon>rosids</taxon>
        <taxon>fabids</taxon>
        <taxon>Fabales</taxon>
        <taxon>Fabaceae</taxon>
        <taxon>Papilionoideae</taxon>
        <taxon>50 kb inversion clade</taxon>
        <taxon>NPAAA clade</taxon>
        <taxon>Hologalegina</taxon>
        <taxon>IRL clade</taxon>
        <taxon>Trifolieae</taxon>
        <taxon>Trifolium</taxon>
    </lineage>
</organism>
<protein>
    <submittedName>
        <fullName evidence="1">Uncharacterized protein</fullName>
    </submittedName>
</protein>
<evidence type="ECO:0000313" key="1">
    <source>
        <dbReference type="EMBL" id="MCI23244.1"/>
    </source>
</evidence>